<organism evidence="15 16">
    <name type="scientific">Globodera pallida</name>
    <name type="common">Potato cyst nematode worm</name>
    <name type="synonym">Heterodera pallida</name>
    <dbReference type="NCBI Taxonomy" id="36090"/>
    <lineage>
        <taxon>Eukaryota</taxon>
        <taxon>Metazoa</taxon>
        <taxon>Ecdysozoa</taxon>
        <taxon>Nematoda</taxon>
        <taxon>Chromadorea</taxon>
        <taxon>Rhabditida</taxon>
        <taxon>Tylenchina</taxon>
        <taxon>Tylenchomorpha</taxon>
        <taxon>Tylenchoidea</taxon>
        <taxon>Heteroderidae</taxon>
        <taxon>Heteroderinae</taxon>
        <taxon>Globodera</taxon>
    </lineage>
</organism>
<dbReference type="Gene3D" id="3.20.20.10">
    <property type="entry name" value="Alanine racemase"/>
    <property type="match status" value="1"/>
</dbReference>
<evidence type="ECO:0000256" key="9">
    <source>
        <dbReference type="ARBA" id="ARBA00046672"/>
    </source>
</evidence>
<comment type="similarity">
    <text evidence="2 12">Belongs to the Orn/Lys/Arg decarboxylase class-II family.</text>
</comment>
<keyword evidence="3 11" id="KW-0663">Pyridoxal phosphate</keyword>
<comment type="subunit">
    <text evidence="9">Homodimer. Only the dimer is catalytically active, as the active sites are constructed of residues from both monomers.</text>
</comment>
<comment type="cofactor">
    <cofactor evidence="1 11">
        <name>pyridoxal 5'-phosphate</name>
        <dbReference type="ChEBI" id="CHEBI:597326"/>
    </cofactor>
</comment>
<evidence type="ECO:0000259" key="14">
    <source>
        <dbReference type="Pfam" id="PF02784"/>
    </source>
</evidence>
<evidence type="ECO:0000256" key="3">
    <source>
        <dbReference type="ARBA" id="ARBA00022898"/>
    </source>
</evidence>
<dbReference type="Pfam" id="PF00278">
    <property type="entry name" value="Orn_DAP_Arg_deC"/>
    <property type="match status" value="1"/>
</dbReference>
<dbReference type="CDD" id="cd00622">
    <property type="entry name" value="PLPDE_III_ODC"/>
    <property type="match status" value="1"/>
</dbReference>
<evidence type="ECO:0000256" key="10">
    <source>
        <dbReference type="ARBA" id="ARBA00049127"/>
    </source>
</evidence>
<dbReference type="WBParaSite" id="GPLIN_000523100">
    <property type="protein sequence ID" value="GPLIN_000523100"/>
    <property type="gene ID" value="GPLIN_000523100"/>
</dbReference>
<comment type="function">
    <text evidence="8">Catalyzes the first and rate-limiting step of polyamine biosynthesis that converts ornithine into putrescine, which is the precursor for the polyamines, spermidine and spermine. Polyamines are essential for cell proliferation and are implicated in cellular processes, ranging from DNA replication to apoptosis.</text>
</comment>
<evidence type="ECO:0000256" key="4">
    <source>
        <dbReference type="ARBA" id="ARBA00023115"/>
    </source>
</evidence>
<keyword evidence="4" id="KW-0620">Polyamine biosynthesis</keyword>
<evidence type="ECO:0000256" key="2">
    <source>
        <dbReference type="ARBA" id="ARBA00008872"/>
    </source>
</evidence>
<protein>
    <recommendedName>
        <fullName evidence="7">ornithine decarboxylase</fullName>
        <ecNumber evidence="7">4.1.1.17</ecNumber>
    </recommendedName>
</protein>
<dbReference type="InterPro" id="IPR009006">
    <property type="entry name" value="Ala_racemase/Decarboxylase_C"/>
</dbReference>
<dbReference type="PRINTS" id="PR01179">
    <property type="entry name" value="ODADCRBXLASE"/>
</dbReference>
<evidence type="ECO:0000313" key="16">
    <source>
        <dbReference type="WBParaSite" id="GPLIN_000523100"/>
    </source>
</evidence>
<evidence type="ECO:0000256" key="12">
    <source>
        <dbReference type="RuleBase" id="RU003737"/>
    </source>
</evidence>
<feature type="modified residue" description="N6-(pyridoxal phosphate)lysine" evidence="11">
    <location>
        <position position="67"/>
    </location>
</feature>
<comment type="pathway">
    <text evidence="6">Amine and polyamine biosynthesis; putrescine biosynthesis via L-ornithine pathway; putrescine from L-ornithine: step 1/1.</text>
</comment>
<dbReference type="InterPro" id="IPR022643">
    <property type="entry name" value="De-COase2_C"/>
</dbReference>
<dbReference type="InterPro" id="IPR002433">
    <property type="entry name" value="Orn_de-COase"/>
</dbReference>
<reference evidence="16" key="2">
    <citation type="submission" date="2016-06" db="UniProtKB">
        <authorList>
            <consortium name="WormBaseParasite"/>
        </authorList>
    </citation>
    <scope>IDENTIFICATION</scope>
</reference>
<name>A0A183BX92_GLOPA</name>
<evidence type="ECO:0000313" key="15">
    <source>
        <dbReference type="Proteomes" id="UP000050741"/>
    </source>
</evidence>
<dbReference type="GO" id="GO:0004586">
    <property type="term" value="F:ornithine decarboxylase activity"/>
    <property type="evidence" value="ECO:0007669"/>
    <property type="project" value="UniProtKB-EC"/>
</dbReference>
<evidence type="ECO:0000256" key="8">
    <source>
        <dbReference type="ARBA" id="ARBA00037173"/>
    </source>
</evidence>
<dbReference type="PANTHER" id="PTHR11482:SF6">
    <property type="entry name" value="ORNITHINE DECARBOXYLASE 1-RELATED"/>
    <property type="match status" value="1"/>
</dbReference>
<evidence type="ECO:0000256" key="6">
    <source>
        <dbReference type="ARBA" id="ARBA00034115"/>
    </source>
</evidence>
<keyword evidence="5" id="KW-0456">Lyase</keyword>
<dbReference type="PROSITE" id="PS00878">
    <property type="entry name" value="ODR_DC_2_1"/>
    <property type="match status" value="1"/>
</dbReference>
<dbReference type="InterPro" id="IPR029066">
    <property type="entry name" value="PLP-binding_barrel"/>
</dbReference>
<dbReference type="FunFam" id="3.20.20.10:FF:000005">
    <property type="entry name" value="Ornithine decarboxylase"/>
    <property type="match status" value="1"/>
</dbReference>
<dbReference type="InterPro" id="IPR022653">
    <property type="entry name" value="De-COase2_pyr-phos_BS"/>
</dbReference>
<comment type="catalytic activity">
    <reaction evidence="10">
        <text>L-ornithine + H(+) = putrescine + CO2</text>
        <dbReference type="Rhea" id="RHEA:22964"/>
        <dbReference type="ChEBI" id="CHEBI:15378"/>
        <dbReference type="ChEBI" id="CHEBI:16526"/>
        <dbReference type="ChEBI" id="CHEBI:46911"/>
        <dbReference type="ChEBI" id="CHEBI:326268"/>
        <dbReference type="EC" id="4.1.1.17"/>
    </reaction>
</comment>
<dbReference type="SUPFAM" id="SSF50621">
    <property type="entry name" value="Alanine racemase C-terminal domain-like"/>
    <property type="match status" value="1"/>
</dbReference>
<dbReference type="PRINTS" id="PR01182">
    <property type="entry name" value="ORNDCRBXLASE"/>
</dbReference>
<evidence type="ECO:0000256" key="7">
    <source>
        <dbReference type="ARBA" id="ARBA00034138"/>
    </source>
</evidence>
<feature type="domain" description="Orn/DAP/Arg decarboxylase 2 N-terminal" evidence="14">
    <location>
        <begin position="44"/>
        <end position="281"/>
    </location>
</feature>
<dbReference type="GO" id="GO:0005737">
    <property type="term" value="C:cytoplasm"/>
    <property type="evidence" value="ECO:0007669"/>
    <property type="project" value="TreeGrafter"/>
</dbReference>
<dbReference type="InterPro" id="IPR000183">
    <property type="entry name" value="Orn/DAP/Arg_de-COase"/>
</dbReference>
<dbReference type="Pfam" id="PF02784">
    <property type="entry name" value="Orn_Arg_deC_N"/>
    <property type="match status" value="1"/>
</dbReference>
<dbReference type="SUPFAM" id="SSF51419">
    <property type="entry name" value="PLP-binding barrel"/>
    <property type="match status" value="1"/>
</dbReference>
<dbReference type="GO" id="GO:0033387">
    <property type="term" value="P:putrescine biosynthetic process from arginine, via ornithine"/>
    <property type="evidence" value="ECO:0007669"/>
    <property type="project" value="TreeGrafter"/>
</dbReference>
<dbReference type="Proteomes" id="UP000050741">
    <property type="component" value="Unassembled WGS sequence"/>
</dbReference>
<dbReference type="EC" id="4.1.1.17" evidence="7"/>
<reference evidence="15" key="1">
    <citation type="submission" date="2014-05" db="EMBL/GenBank/DDBJ databases">
        <title>The genome and life-stage specific transcriptomes of Globodera pallida elucidate key aspects of plant parasitism by a cyst nematode.</title>
        <authorList>
            <person name="Cotton J.A."/>
            <person name="Lilley C.J."/>
            <person name="Jones L.M."/>
            <person name="Kikuchi T."/>
            <person name="Reid A.J."/>
            <person name="Thorpe P."/>
            <person name="Tsai I.J."/>
            <person name="Beasley H."/>
            <person name="Blok V."/>
            <person name="Cock P.J.A."/>
            <person name="Van den Akker S.E."/>
            <person name="Holroyd N."/>
            <person name="Hunt M."/>
            <person name="Mantelin S."/>
            <person name="Naghra H."/>
            <person name="Pain A."/>
            <person name="Palomares-Rius J.E."/>
            <person name="Zarowiecki M."/>
            <person name="Berriman M."/>
            <person name="Jones J.T."/>
            <person name="Urwin P.E."/>
        </authorList>
    </citation>
    <scope>NUCLEOTIDE SEQUENCE [LARGE SCALE GENOMIC DNA]</scope>
    <source>
        <strain evidence="15">Lindley</strain>
    </source>
</reference>
<evidence type="ECO:0000256" key="11">
    <source>
        <dbReference type="PIRSR" id="PIRSR600183-50"/>
    </source>
</evidence>
<dbReference type="InterPro" id="IPR022644">
    <property type="entry name" value="De-COase2_N"/>
</dbReference>
<proteinExistence type="inferred from homology"/>
<feature type="domain" description="Orn/DAP/Arg decarboxylase 2 C-terminal" evidence="13">
    <location>
        <begin position="283"/>
        <end position="389"/>
    </location>
</feature>
<sequence length="425" mass="47789">MDQQNYIFITNDQTSDKEIVAAHSIVNKFEKKIEERSFTIVNLNKVVCRHRKWCELLPNVKPFYAVKCNNDPFLLRTLATLGVGFDCASLSELKLALNVVPSAEHVLFAHTCKFRQHIEFADNNNIRRMTFDSAQELGKIKQYHTKPELLLRIGVQDRAALFPLDTKFGCDPVEKSDELLILARAMDIKVIGISFHVGSACRNPKVYRKAIRQAKRLFEFGKEIGHQMHVLDLGGGFPGVESDDHLFEQMAKTIRAALADYFPIGASSEIEVIAEPGRFFATSACSICVEIVGKKSVSAALVTKRKKERNEIGYMYFVNDGVHGSLCTKYCTKGAEGLPILIQQKDTASQQQYHSIVYGPTCDSRDIVEGPKLMPELECGDRLLYREMGAYTFALSTNFNGFYAPQFSVYLCSADLVKEIAKQKL</sequence>
<dbReference type="AlphaFoldDB" id="A0A183BX92"/>
<dbReference type="Gene3D" id="2.40.37.10">
    <property type="entry name" value="Lyase, Ornithine Decarboxylase, Chain A, domain 1"/>
    <property type="match status" value="1"/>
</dbReference>
<dbReference type="PANTHER" id="PTHR11482">
    <property type="entry name" value="ARGININE/DIAMINOPIMELATE/ORNITHINE DECARBOXYLASE"/>
    <property type="match status" value="1"/>
</dbReference>
<evidence type="ECO:0000259" key="13">
    <source>
        <dbReference type="Pfam" id="PF00278"/>
    </source>
</evidence>
<evidence type="ECO:0000256" key="5">
    <source>
        <dbReference type="ARBA" id="ARBA00023239"/>
    </source>
</evidence>
<keyword evidence="15" id="KW-1185">Reference proteome</keyword>
<accession>A0A183BX92</accession>
<evidence type="ECO:0000256" key="1">
    <source>
        <dbReference type="ARBA" id="ARBA00001933"/>
    </source>
</evidence>
<feature type="active site" description="Proton donor" evidence="11">
    <location>
        <position position="362"/>
    </location>
</feature>